<comment type="caution">
    <text evidence="2">The sequence shown here is derived from an EMBL/GenBank/DDBJ whole genome shotgun (WGS) entry which is preliminary data.</text>
</comment>
<evidence type="ECO:0000259" key="1">
    <source>
        <dbReference type="Pfam" id="PF20167"/>
    </source>
</evidence>
<dbReference type="Pfam" id="PF20167">
    <property type="entry name" value="Transposase_32"/>
    <property type="match status" value="1"/>
</dbReference>
<dbReference type="InterPro" id="IPR046796">
    <property type="entry name" value="Transposase_32_dom"/>
</dbReference>
<name>A0ABU6YPV1_9FABA</name>
<dbReference type="Proteomes" id="UP001341840">
    <property type="component" value="Unassembled WGS sequence"/>
</dbReference>
<proteinExistence type="predicted"/>
<keyword evidence="3" id="KW-1185">Reference proteome</keyword>
<dbReference type="EMBL" id="JASCZI010242732">
    <property type="protein sequence ID" value="MED6211926.1"/>
    <property type="molecule type" value="Genomic_DNA"/>
</dbReference>
<protein>
    <recommendedName>
        <fullName evidence="1">Putative plant transposon protein domain-containing protein</fullName>
    </recommendedName>
</protein>
<feature type="domain" description="Putative plant transposon protein" evidence="1">
    <location>
        <begin position="20"/>
        <end position="134"/>
    </location>
</feature>
<accession>A0ABU6YPV1</accession>
<sequence>MKFGGPLNSETSYKTRMIPDNHDLEAVIRDLCVDGATWGLGAQNTPRHLKRTELNQIARRWHEFIVHNIMPTTNQSEITLDRAVLIHCIMHSQEVRVEKIIVDTMMKIIAKLHLSKPPLGFPNIIARLCSEMEVSFLASAPSDAVPKAKAITIASILAQNADYGPKLQSIERRQSDLRADQFIFENKMKEYHDQQREQLEQVERGQELMHQEFTNHVKDFSTRMDQMHIELEEEKARTAKIEGLVMGLSLDSRANDMYTHWGLQQCVPKHNTQSIHMI</sequence>
<organism evidence="2 3">
    <name type="scientific">Stylosanthes scabra</name>
    <dbReference type="NCBI Taxonomy" id="79078"/>
    <lineage>
        <taxon>Eukaryota</taxon>
        <taxon>Viridiplantae</taxon>
        <taxon>Streptophyta</taxon>
        <taxon>Embryophyta</taxon>
        <taxon>Tracheophyta</taxon>
        <taxon>Spermatophyta</taxon>
        <taxon>Magnoliopsida</taxon>
        <taxon>eudicotyledons</taxon>
        <taxon>Gunneridae</taxon>
        <taxon>Pentapetalae</taxon>
        <taxon>rosids</taxon>
        <taxon>fabids</taxon>
        <taxon>Fabales</taxon>
        <taxon>Fabaceae</taxon>
        <taxon>Papilionoideae</taxon>
        <taxon>50 kb inversion clade</taxon>
        <taxon>dalbergioids sensu lato</taxon>
        <taxon>Dalbergieae</taxon>
        <taxon>Pterocarpus clade</taxon>
        <taxon>Stylosanthes</taxon>
    </lineage>
</organism>
<reference evidence="2 3" key="1">
    <citation type="journal article" date="2023" name="Plants (Basel)">
        <title>Bridging the Gap: Combining Genomics and Transcriptomics Approaches to Understand Stylosanthes scabra, an Orphan Legume from the Brazilian Caatinga.</title>
        <authorList>
            <person name="Ferreira-Neto J.R.C."/>
            <person name="da Silva M.D."/>
            <person name="Binneck E."/>
            <person name="de Melo N.F."/>
            <person name="da Silva R.H."/>
            <person name="de Melo A.L.T.M."/>
            <person name="Pandolfi V."/>
            <person name="Bustamante F.O."/>
            <person name="Brasileiro-Vidal A.C."/>
            <person name="Benko-Iseppon A.M."/>
        </authorList>
    </citation>
    <scope>NUCLEOTIDE SEQUENCE [LARGE SCALE GENOMIC DNA]</scope>
    <source>
        <tissue evidence="2">Leaves</tissue>
    </source>
</reference>
<evidence type="ECO:0000313" key="3">
    <source>
        <dbReference type="Proteomes" id="UP001341840"/>
    </source>
</evidence>
<gene>
    <name evidence="2" type="ORF">PIB30_078280</name>
</gene>
<evidence type="ECO:0000313" key="2">
    <source>
        <dbReference type="EMBL" id="MED6211926.1"/>
    </source>
</evidence>